<evidence type="ECO:0000256" key="2">
    <source>
        <dbReference type="ARBA" id="ARBA00022598"/>
    </source>
</evidence>
<evidence type="ECO:0000256" key="3">
    <source>
        <dbReference type="ARBA" id="ARBA00022741"/>
    </source>
</evidence>
<evidence type="ECO:0000256" key="7">
    <source>
        <dbReference type="HAMAP-Rule" id="MF_00022"/>
    </source>
</evidence>
<gene>
    <name evidence="7" type="primary">gltX</name>
    <name evidence="10" type="ORF">SAMN05216526_1668</name>
</gene>
<evidence type="ECO:0000256" key="6">
    <source>
        <dbReference type="ARBA" id="ARBA00023146"/>
    </source>
</evidence>
<keyword evidence="7" id="KW-0479">Metal-binding</keyword>
<dbReference type="Gene3D" id="3.40.50.620">
    <property type="entry name" value="HUPs"/>
    <property type="match status" value="1"/>
</dbReference>
<evidence type="ECO:0000313" key="11">
    <source>
        <dbReference type="Proteomes" id="UP000223759"/>
    </source>
</evidence>
<dbReference type="InterPro" id="IPR045462">
    <property type="entry name" value="aa-tRNA-synth_I_cd-bd"/>
</dbReference>
<keyword evidence="5 7" id="KW-0648">Protein biosynthesis</keyword>
<comment type="similarity">
    <text evidence="1 7">Belongs to the class-I aminoacyl-tRNA synthetase family. Glutamate--tRNA ligase type 1 subfamily.</text>
</comment>
<protein>
    <recommendedName>
        <fullName evidence="7">Glutamate--tRNA ligase</fullName>
        <ecNumber evidence="7">6.1.1.17</ecNumber>
    </recommendedName>
    <alternativeName>
        <fullName evidence="7">Glutamyl-tRNA synthetase</fullName>
        <shortName evidence="7">GluRS</shortName>
    </alternativeName>
</protein>
<dbReference type="NCBIfam" id="NF004315">
    <property type="entry name" value="PRK05710.1-4"/>
    <property type="match status" value="1"/>
</dbReference>
<dbReference type="InterPro" id="IPR014729">
    <property type="entry name" value="Rossmann-like_a/b/a_fold"/>
</dbReference>
<dbReference type="CDD" id="cd00808">
    <property type="entry name" value="GluRS_core"/>
    <property type="match status" value="1"/>
</dbReference>
<dbReference type="EC" id="6.1.1.17" evidence="7"/>
<dbReference type="GO" id="GO:0005829">
    <property type="term" value="C:cytosol"/>
    <property type="evidence" value="ECO:0007669"/>
    <property type="project" value="TreeGrafter"/>
</dbReference>
<dbReference type="SUPFAM" id="SSF52374">
    <property type="entry name" value="Nucleotidylyl transferase"/>
    <property type="match status" value="1"/>
</dbReference>
<dbReference type="PANTHER" id="PTHR43311:SF2">
    <property type="entry name" value="GLUTAMATE--TRNA LIGASE, MITOCHONDRIAL-RELATED"/>
    <property type="match status" value="1"/>
</dbReference>
<dbReference type="InterPro" id="IPR008925">
    <property type="entry name" value="aa_tRNA-synth_I_cd-bd_sf"/>
</dbReference>
<comment type="catalytic activity">
    <reaction evidence="7">
        <text>tRNA(Glu) + L-glutamate + ATP = L-glutamyl-tRNA(Glu) + AMP + diphosphate</text>
        <dbReference type="Rhea" id="RHEA:23540"/>
        <dbReference type="Rhea" id="RHEA-COMP:9663"/>
        <dbReference type="Rhea" id="RHEA-COMP:9680"/>
        <dbReference type="ChEBI" id="CHEBI:29985"/>
        <dbReference type="ChEBI" id="CHEBI:30616"/>
        <dbReference type="ChEBI" id="CHEBI:33019"/>
        <dbReference type="ChEBI" id="CHEBI:78442"/>
        <dbReference type="ChEBI" id="CHEBI:78520"/>
        <dbReference type="ChEBI" id="CHEBI:456215"/>
        <dbReference type="EC" id="6.1.1.17"/>
    </reaction>
</comment>
<dbReference type="GO" id="GO:0006424">
    <property type="term" value="P:glutamyl-tRNA aminoacylation"/>
    <property type="evidence" value="ECO:0007669"/>
    <property type="project" value="UniProtKB-UniRule"/>
</dbReference>
<comment type="cofactor">
    <cofactor evidence="7">
        <name>Zn(2+)</name>
        <dbReference type="ChEBI" id="CHEBI:29105"/>
    </cofactor>
    <text evidence="7">Binds 1 zinc ion per subunit.</text>
</comment>
<dbReference type="AlphaFoldDB" id="A0A1R3W6T0"/>
<dbReference type="InterPro" id="IPR049940">
    <property type="entry name" value="GluQ/Sye"/>
</dbReference>
<reference evidence="10 11" key="1">
    <citation type="submission" date="2017-01" db="EMBL/GenBank/DDBJ databases">
        <authorList>
            <person name="Mah S.A."/>
            <person name="Swanson W.J."/>
            <person name="Moy G.W."/>
            <person name="Vacquier V.D."/>
        </authorList>
    </citation>
    <scope>NUCLEOTIDE SEQUENCE [LARGE SCALE GENOMIC DNA]</scope>
    <source>
        <strain evidence="10 11">M9</strain>
    </source>
</reference>
<evidence type="ECO:0000256" key="5">
    <source>
        <dbReference type="ARBA" id="ARBA00022917"/>
    </source>
</evidence>
<dbReference type="STRING" id="233100.SAMN05216526_1668"/>
<comment type="function">
    <text evidence="7">Catalyzes the attachment of glutamate to tRNA(Glu) in a two-step reaction: glutamate is first activated by ATP to form Glu-AMP and then transferred to the acceptor end of tRNA(Glu).</text>
</comment>
<evidence type="ECO:0000256" key="1">
    <source>
        <dbReference type="ARBA" id="ARBA00007894"/>
    </source>
</evidence>
<organism evidence="10 11">
    <name type="scientific">Ectothiorhodosinus mongolicus</name>
    <dbReference type="NCBI Taxonomy" id="233100"/>
    <lineage>
        <taxon>Bacteria</taxon>
        <taxon>Pseudomonadati</taxon>
        <taxon>Pseudomonadota</taxon>
        <taxon>Gammaproteobacteria</taxon>
        <taxon>Chromatiales</taxon>
        <taxon>Ectothiorhodospiraceae</taxon>
        <taxon>Ectothiorhodosinus</taxon>
    </lineage>
</organism>
<feature type="binding site" evidence="7">
    <location>
        <position position="141"/>
    </location>
    <ligand>
        <name>Zn(2+)</name>
        <dbReference type="ChEBI" id="CHEBI:29105"/>
    </ligand>
</feature>
<keyword evidence="6 7" id="KW-0030">Aminoacyl-tRNA synthetase</keyword>
<evidence type="ECO:0000259" key="9">
    <source>
        <dbReference type="Pfam" id="PF19269"/>
    </source>
</evidence>
<dbReference type="NCBIfam" id="TIGR00464">
    <property type="entry name" value="gltX_bact"/>
    <property type="match status" value="1"/>
</dbReference>
<dbReference type="InterPro" id="IPR020751">
    <property type="entry name" value="aa-tRNA-synth_I_codon-bd_sub2"/>
</dbReference>
<evidence type="ECO:0000313" key="10">
    <source>
        <dbReference type="EMBL" id="SIT72502.1"/>
    </source>
</evidence>
<dbReference type="SUPFAM" id="SSF48163">
    <property type="entry name" value="An anticodon-binding domain of class I aminoacyl-tRNA synthetases"/>
    <property type="match status" value="1"/>
</dbReference>
<dbReference type="Gene3D" id="1.10.10.350">
    <property type="match status" value="1"/>
</dbReference>
<dbReference type="InterPro" id="IPR004527">
    <property type="entry name" value="Glu-tRNA-ligase_bac/mito"/>
</dbReference>
<dbReference type="GO" id="GO:0008270">
    <property type="term" value="F:zinc ion binding"/>
    <property type="evidence" value="ECO:0007669"/>
    <property type="project" value="UniProtKB-UniRule"/>
</dbReference>
<feature type="binding site" evidence="7">
    <location>
        <position position="288"/>
    </location>
    <ligand>
        <name>ATP</name>
        <dbReference type="ChEBI" id="CHEBI:30616"/>
    </ligand>
</feature>
<dbReference type="Proteomes" id="UP000223759">
    <property type="component" value="Unassembled WGS sequence"/>
</dbReference>
<dbReference type="InterPro" id="IPR020058">
    <property type="entry name" value="Glu/Gln-tRNA-synth_Ib_cat-dom"/>
</dbReference>
<feature type="binding site" evidence="7">
    <location>
        <position position="168"/>
    </location>
    <ligand>
        <name>Zn(2+)</name>
        <dbReference type="ChEBI" id="CHEBI:29105"/>
    </ligand>
</feature>
<dbReference type="GO" id="GO:0004818">
    <property type="term" value="F:glutamate-tRNA ligase activity"/>
    <property type="evidence" value="ECO:0007669"/>
    <property type="project" value="UniProtKB-UniRule"/>
</dbReference>
<feature type="binding site" evidence="7">
    <location>
        <position position="170"/>
    </location>
    <ligand>
        <name>Zn(2+)</name>
        <dbReference type="ChEBI" id="CHEBI:29105"/>
    </ligand>
</feature>
<keyword evidence="2 7" id="KW-0436">Ligase</keyword>
<feature type="short sequence motif" description="'HIGH' region" evidence="7">
    <location>
        <begin position="44"/>
        <end position="54"/>
    </location>
</feature>
<comment type="subunit">
    <text evidence="7">Monomer.</text>
</comment>
<dbReference type="Pfam" id="PF00749">
    <property type="entry name" value="tRNA-synt_1c"/>
    <property type="match status" value="1"/>
</dbReference>
<dbReference type="Pfam" id="PF19269">
    <property type="entry name" value="Anticodon_2"/>
    <property type="match status" value="1"/>
</dbReference>
<dbReference type="PRINTS" id="PR00987">
    <property type="entry name" value="TRNASYNTHGLU"/>
</dbReference>
<feature type="binding site" evidence="7">
    <location>
        <position position="143"/>
    </location>
    <ligand>
        <name>Zn(2+)</name>
        <dbReference type="ChEBI" id="CHEBI:29105"/>
    </ligand>
</feature>
<dbReference type="InterPro" id="IPR033910">
    <property type="entry name" value="GluRS_core"/>
</dbReference>
<accession>A0A1R3W6T0</accession>
<keyword evidence="7" id="KW-0963">Cytoplasm</keyword>
<sequence>MKVIGGTIIAVGCRFAKSLLVTDAVLRLNCRAMSSLPAKSRFAPSPTGWLHLGNLRTALFSALMAWRHGGHFLLRVEDTDAERSEQAFTEALYEDLHWLGLDWQEGPGIGGAQGPYLQSERAEIYQRFYDELEAKGLAYPCFCSAQALKLSRKAQLTSGQPPRYAGTCAHLSSDEVQRRRDQGIEPTLRFRVPPGKEVRFTDLVRGEQVYRSEDIGDFVIRRSDGTPAFFFSNAIDDALMGVTHVLRGEDHLTNTPRQLMLLEALGLPTPSYAHISLILGSDGGPLSKRAGALSLRALREQGYLPIAILNHLARLGHVYERDDLLPLDDLIGDFDVARLGRAPARHDPTQLDHWQRLAVNHADDAVLLGWLDDQDVSAEQAQQLVAAVRDNVQFPADLRAWAQRLLKGLPEFDADGQALLRAAGADFFQQALQVLDSAPDDFKAFAQAVGERSGARGKALFQPLRLALSGVMFGPEMHRIWTLLGPAACRARLEHAAVIAAFSSQ</sequence>
<dbReference type="InterPro" id="IPR001412">
    <property type="entry name" value="aa-tRNA-synth_I_CS"/>
</dbReference>
<dbReference type="PROSITE" id="PS00178">
    <property type="entry name" value="AA_TRNA_LIGASE_I"/>
    <property type="match status" value="1"/>
</dbReference>
<dbReference type="EMBL" id="FTPK01000003">
    <property type="protein sequence ID" value="SIT72502.1"/>
    <property type="molecule type" value="Genomic_DNA"/>
</dbReference>
<dbReference type="PANTHER" id="PTHR43311">
    <property type="entry name" value="GLUTAMATE--TRNA LIGASE"/>
    <property type="match status" value="1"/>
</dbReference>
<evidence type="ECO:0000259" key="8">
    <source>
        <dbReference type="Pfam" id="PF00749"/>
    </source>
</evidence>
<keyword evidence="7" id="KW-0862">Zinc</keyword>
<keyword evidence="11" id="KW-1185">Reference proteome</keyword>
<feature type="short sequence motif" description="'KMSKS' region" evidence="7">
    <location>
        <begin position="285"/>
        <end position="289"/>
    </location>
</feature>
<dbReference type="HAMAP" id="MF_00022">
    <property type="entry name" value="Glu_tRNA_synth_type1"/>
    <property type="match status" value="1"/>
</dbReference>
<proteinExistence type="inferred from homology"/>
<dbReference type="InterPro" id="IPR000924">
    <property type="entry name" value="Glu/Gln-tRNA-synth"/>
</dbReference>
<keyword evidence="4 7" id="KW-0067">ATP-binding</keyword>
<feature type="domain" description="Glutamyl/glutaminyl-tRNA synthetase class Ib catalytic" evidence="8">
    <location>
        <begin position="40"/>
        <end position="352"/>
    </location>
</feature>
<keyword evidence="3 7" id="KW-0547">Nucleotide-binding</keyword>
<name>A0A1R3W6T0_9GAMM</name>
<dbReference type="GO" id="GO:0000049">
    <property type="term" value="F:tRNA binding"/>
    <property type="evidence" value="ECO:0007669"/>
    <property type="project" value="InterPro"/>
</dbReference>
<comment type="subcellular location">
    <subcellularLocation>
        <location evidence="7">Cytoplasm</location>
    </subcellularLocation>
</comment>
<evidence type="ECO:0000256" key="4">
    <source>
        <dbReference type="ARBA" id="ARBA00022840"/>
    </source>
</evidence>
<feature type="domain" description="Aminoacyl-tRNA synthetase class I anticodon-binding" evidence="9">
    <location>
        <begin position="376"/>
        <end position="496"/>
    </location>
</feature>
<dbReference type="GO" id="GO:0005524">
    <property type="term" value="F:ATP binding"/>
    <property type="evidence" value="ECO:0007669"/>
    <property type="project" value="UniProtKB-UniRule"/>
</dbReference>